<dbReference type="PROSITE" id="PS00678">
    <property type="entry name" value="WD_REPEATS_1"/>
    <property type="match status" value="2"/>
</dbReference>
<protein>
    <submittedName>
        <fullName evidence="5">WD40 repeat</fullName>
    </submittedName>
</protein>
<dbReference type="InterPro" id="IPR036322">
    <property type="entry name" value="WD40_repeat_dom_sf"/>
</dbReference>
<dbReference type="SUPFAM" id="SSF50978">
    <property type="entry name" value="WD40 repeat-like"/>
    <property type="match status" value="1"/>
</dbReference>
<sequence length="406" mass="43674">MTWNKHLFTKQLTVTLEPSKNGHLKRIILWASVSVGAVSLLILLSVISLMRNSATAVKSEDNLRPSETEIAEVTSSAVPGIKGNELRQVRSLKSRSPVWAVTTHRQVANQSIVVGGNERGNIDIWNQQTGELIRTLSGHHNAVRSLAISASGQRLVSSSADDVKVWDLEQGTLLYRLPAEASTVWSVAISPDEQTLVSGRDDGIIEVRQLESGQMLYRRNGGQRVWSVAFMPDGKSFFSGGSDRAASGSEKYAIRQWDLTTGEVIQTFSGQAQEGQAQEGHNEDVRSVAVSADGRTLVSGSGDSTIKLWDVASGQLKATLNGHEGAVVSVATSPDGKTIASSSNDNTIRLWDVDKQQLTATLNNGSNGVSSVAFGHSPNLNPDDSLLTGNISLIGIGRNQRVKIWN</sequence>
<dbReference type="SMART" id="SM00320">
    <property type="entry name" value="WD40"/>
    <property type="match status" value="7"/>
</dbReference>
<feature type="repeat" description="WD" evidence="3">
    <location>
        <begin position="278"/>
        <end position="319"/>
    </location>
</feature>
<feature type="repeat" description="WD" evidence="3">
    <location>
        <begin position="136"/>
        <end position="176"/>
    </location>
</feature>
<comment type="caution">
    <text evidence="5">The sequence shown here is derived from an EMBL/GenBank/DDBJ whole genome shotgun (WGS) entry which is preliminary data.</text>
</comment>
<keyword evidence="4" id="KW-1133">Transmembrane helix</keyword>
<name>A0A0P7ZL85_9CYAN</name>
<feature type="transmembrane region" description="Helical" evidence="4">
    <location>
        <begin position="27"/>
        <end position="50"/>
    </location>
</feature>
<feature type="repeat" description="WD" evidence="3">
    <location>
        <begin position="177"/>
        <end position="218"/>
    </location>
</feature>
<dbReference type="InterPro" id="IPR015943">
    <property type="entry name" value="WD40/YVTN_repeat-like_dom_sf"/>
</dbReference>
<evidence type="ECO:0000256" key="3">
    <source>
        <dbReference type="PROSITE-ProRule" id="PRU00221"/>
    </source>
</evidence>
<reference evidence="5 6" key="1">
    <citation type="submission" date="2015-09" db="EMBL/GenBank/DDBJ databases">
        <title>Identification and resolution of microdiversity through metagenomic sequencing of parallel consortia.</title>
        <authorList>
            <person name="Nelson W.C."/>
            <person name="Romine M.F."/>
            <person name="Lindemann S.R."/>
        </authorList>
    </citation>
    <scope>NUCLEOTIDE SEQUENCE [LARGE SCALE GENOMIC DNA]</scope>
    <source>
        <strain evidence="5">Ana</strain>
    </source>
</reference>
<proteinExistence type="predicted"/>
<dbReference type="PATRIC" id="fig|1666911.3.peg.575"/>
<evidence type="ECO:0000256" key="4">
    <source>
        <dbReference type="SAM" id="Phobius"/>
    </source>
</evidence>
<dbReference type="InterPro" id="IPR001680">
    <property type="entry name" value="WD40_rpt"/>
</dbReference>
<dbReference type="STRING" id="1666911.HLUCCA11_08935"/>
<dbReference type="Gene3D" id="2.130.10.10">
    <property type="entry name" value="YVTN repeat-like/Quinoprotein amine dehydrogenase"/>
    <property type="match status" value="2"/>
</dbReference>
<evidence type="ECO:0000256" key="2">
    <source>
        <dbReference type="ARBA" id="ARBA00022737"/>
    </source>
</evidence>
<dbReference type="PANTHER" id="PTHR19848:SF8">
    <property type="entry name" value="F-BOX AND WD REPEAT DOMAIN CONTAINING 7"/>
    <property type="match status" value="1"/>
</dbReference>
<dbReference type="PROSITE" id="PS50294">
    <property type="entry name" value="WD_REPEATS_REGION"/>
    <property type="match status" value="2"/>
</dbReference>
<dbReference type="Pfam" id="PF00400">
    <property type="entry name" value="WD40"/>
    <property type="match status" value="5"/>
</dbReference>
<gene>
    <name evidence="5" type="ORF">HLUCCA11_08935</name>
</gene>
<keyword evidence="4" id="KW-0812">Transmembrane</keyword>
<dbReference type="PANTHER" id="PTHR19848">
    <property type="entry name" value="WD40 REPEAT PROTEIN"/>
    <property type="match status" value="1"/>
</dbReference>
<keyword evidence="1 3" id="KW-0853">WD repeat</keyword>
<dbReference type="Proteomes" id="UP000050465">
    <property type="component" value="Unassembled WGS sequence"/>
</dbReference>
<dbReference type="InterPro" id="IPR020472">
    <property type="entry name" value="WD40_PAC1"/>
</dbReference>
<dbReference type="AlphaFoldDB" id="A0A0P7ZL85"/>
<dbReference type="PRINTS" id="PR00320">
    <property type="entry name" value="GPROTEINBRPT"/>
</dbReference>
<keyword evidence="4" id="KW-0472">Membrane</keyword>
<evidence type="ECO:0000313" key="6">
    <source>
        <dbReference type="Proteomes" id="UP000050465"/>
    </source>
</evidence>
<evidence type="ECO:0000313" key="5">
    <source>
        <dbReference type="EMBL" id="KPQ35680.1"/>
    </source>
</evidence>
<dbReference type="CDD" id="cd00200">
    <property type="entry name" value="WD40"/>
    <property type="match status" value="1"/>
</dbReference>
<evidence type="ECO:0000256" key="1">
    <source>
        <dbReference type="ARBA" id="ARBA00022574"/>
    </source>
</evidence>
<accession>A0A0P7ZL85</accession>
<organism evidence="5 6">
    <name type="scientific">Phormidesmis priestleyi Ana</name>
    <dbReference type="NCBI Taxonomy" id="1666911"/>
    <lineage>
        <taxon>Bacteria</taxon>
        <taxon>Bacillati</taxon>
        <taxon>Cyanobacteriota</taxon>
        <taxon>Cyanophyceae</taxon>
        <taxon>Leptolyngbyales</taxon>
        <taxon>Leptolyngbyaceae</taxon>
        <taxon>Phormidesmis</taxon>
    </lineage>
</organism>
<feature type="repeat" description="WD" evidence="3">
    <location>
        <begin position="320"/>
        <end position="361"/>
    </location>
</feature>
<keyword evidence="2" id="KW-0677">Repeat</keyword>
<dbReference type="PROSITE" id="PS50082">
    <property type="entry name" value="WD_REPEATS_2"/>
    <property type="match status" value="4"/>
</dbReference>
<dbReference type="InterPro" id="IPR019775">
    <property type="entry name" value="WD40_repeat_CS"/>
</dbReference>
<dbReference type="EMBL" id="LJZR01000010">
    <property type="protein sequence ID" value="KPQ35680.1"/>
    <property type="molecule type" value="Genomic_DNA"/>
</dbReference>